<keyword evidence="2" id="KW-1185">Reference proteome</keyword>
<dbReference type="AlphaFoldDB" id="A0A4C1Y7H2"/>
<dbReference type="Proteomes" id="UP000299102">
    <property type="component" value="Unassembled WGS sequence"/>
</dbReference>
<organism evidence="1 2">
    <name type="scientific">Eumeta variegata</name>
    <name type="common">Bagworm moth</name>
    <name type="synonym">Eumeta japonica</name>
    <dbReference type="NCBI Taxonomy" id="151549"/>
    <lineage>
        <taxon>Eukaryota</taxon>
        <taxon>Metazoa</taxon>
        <taxon>Ecdysozoa</taxon>
        <taxon>Arthropoda</taxon>
        <taxon>Hexapoda</taxon>
        <taxon>Insecta</taxon>
        <taxon>Pterygota</taxon>
        <taxon>Neoptera</taxon>
        <taxon>Endopterygota</taxon>
        <taxon>Lepidoptera</taxon>
        <taxon>Glossata</taxon>
        <taxon>Ditrysia</taxon>
        <taxon>Tineoidea</taxon>
        <taxon>Psychidae</taxon>
        <taxon>Oiketicinae</taxon>
        <taxon>Eumeta</taxon>
    </lineage>
</organism>
<evidence type="ECO:0000313" key="1">
    <source>
        <dbReference type="EMBL" id="GBP71293.1"/>
    </source>
</evidence>
<name>A0A4C1Y7H2_EUMVA</name>
<dbReference type="EMBL" id="BGZK01001103">
    <property type="protein sequence ID" value="GBP71293.1"/>
    <property type="molecule type" value="Genomic_DNA"/>
</dbReference>
<proteinExistence type="predicted"/>
<protein>
    <submittedName>
        <fullName evidence="1">Uncharacterized protein</fullName>
    </submittedName>
</protein>
<reference evidence="1 2" key="1">
    <citation type="journal article" date="2019" name="Commun. Biol.">
        <title>The bagworm genome reveals a unique fibroin gene that provides high tensile strength.</title>
        <authorList>
            <person name="Kono N."/>
            <person name="Nakamura H."/>
            <person name="Ohtoshi R."/>
            <person name="Tomita M."/>
            <person name="Numata K."/>
            <person name="Arakawa K."/>
        </authorList>
    </citation>
    <scope>NUCLEOTIDE SEQUENCE [LARGE SCALE GENOMIC DNA]</scope>
</reference>
<accession>A0A4C1Y7H2</accession>
<evidence type="ECO:0000313" key="2">
    <source>
        <dbReference type="Proteomes" id="UP000299102"/>
    </source>
</evidence>
<dbReference type="OrthoDB" id="9802488at2759"/>
<comment type="caution">
    <text evidence="1">The sequence shown here is derived from an EMBL/GenBank/DDBJ whole genome shotgun (WGS) entry which is preliminary data.</text>
</comment>
<sequence length="241" mass="27407">MLGGWKRRFVKESPSHPKTIWIQSHKMKLVNILKHSKLEKPLAGIPTAVKHSNAFLHHFVALFVAICNACIRDCYFPALWKEAVFIGISKPGKPRDFPATYKPISLSSVLVSTVSYKPPPPQYFCRRPRNVLIDPPDDLTAEVEKFIEGSHAPTASPCRYSRVSDEGVKAPGYRHRSHKLFRWFLVRESRAHLCARAHGRLIMGFSPPSPSLFARGELQKKAFSARPSTREELRTVVWEVQ</sequence>
<gene>
    <name evidence="1" type="ORF">EVAR_60859_1</name>
</gene>